<dbReference type="PANTHER" id="PTHR40552:SF6">
    <property type="entry name" value="FI09606P-RELATED"/>
    <property type="match status" value="1"/>
</dbReference>
<evidence type="ECO:0000259" key="1">
    <source>
        <dbReference type="Pfam" id="PF04843"/>
    </source>
</evidence>
<feature type="domain" description="Peptidase C76" evidence="1">
    <location>
        <begin position="36"/>
        <end position="189"/>
    </location>
</feature>
<dbReference type="Pfam" id="PF04843">
    <property type="entry name" value="Herpes_teg_N"/>
    <property type="match status" value="1"/>
</dbReference>
<evidence type="ECO:0000313" key="3">
    <source>
        <dbReference type="Proteomes" id="UP000005408"/>
    </source>
</evidence>
<accession>A0A8W8MGN5</accession>
<reference evidence="2" key="1">
    <citation type="submission" date="2022-08" db="UniProtKB">
        <authorList>
            <consortium name="EnsemblMetazoa"/>
        </authorList>
    </citation>
    <scope>IDENTIFICATION</scope>
    <source>
        <strain evidence="2">05x7-T-G4-1.051#20</strain>
    </source>
</reference>
<organism evidence="2 3">
    <name type="scientific">Magallana gigas</name>
    <name type="common">Pacific oyster</name>
    <name type="synonym">Crassostrea gigas</name>
    <dbReference type="NCBI Taxonomy" id="29159"/>
    <lineage>
        <taxon>Eukaryota</taxon>
        <taxon>Metazoa</taxon>
        <taxon>Spiralia</taxon>
        <taxon>Lophotrochozoa</taxon>
        <taxon>Mollusca</taxon>
        <taxon>Bivalvia</taxon>
        <taxon>Autobranchia</taxon>
        <taxon>Pteriomorphia</taxon>
        <taxon>Ostreida</taxon>
        <taxon>Ostreoidea</taxon>
        <taxon>Ostreidae</taxon>
        <taxon>Magallana</taxon>
    </lineage>
</organism>
<name>A0A8W8MGN5_MAGGI</name>
<dbReference type="InterPro" id="IPR038765">
    <property type="entry name" value="Papain-like_cys_pep_sf"/>
</dbReference>
<dbReference type="SUPFAM" id="SSF54001">
    <property type="entry name" value="Cysteine proteinases"/>
    <property type="match status" value="1"/>
</dbReference>
<sequence length="371" mass="41694">MGVDIAQWRARIGCYSCNKKLNPGPKTDFPIQGTFHQGDELFSFESRGRQCLPCCTVFLIKLYMKPFISSEWVAKDLDEILIQGDYVYNFARETLMSYRSFLEPQDVPPFIQMDKIFFNWKIKKTYSGTINENFSGNYPFVNLKIALAMGLSGNENENQFCIFLCKESAIAISSQNGFFVVFDSHARNAAGLSSPDGTSVIIQKKTLQELCLHLRCLVNGIDEQYDLHVIKICTMSEFKLKYEHRVADVNICTIPDSICPKSKEALNVNEKIDLTSCEDQRAVKLVDLPFKSQNLMDNDTNMKTLEEAFRGSSQSTPYASAIKVNVCGVGPVISYKNAGGEKRQSTVIGFADNTMAVKGVLYDSAKLHLMK</sequence>
<keyword evidence="3" id="KW-1185">Reference proteome</keyword>
<dbReference type="AlphaFoldDB" id="A0A8W8MGN5"/>
<dbReference type="Gene3D" id="3.90.70.120">
    <property type="match status" value="1"/>
</dbReference>
<protein>
    <recommendedName>
        <fullName evidence="1">Peptidase C76 domain-containing protein</fullName>
    </recommendedName>
</protein>
<dbReference type="Proteomes" id="UP000005408">
    <property type="component" value="Unassembled WGS sequence"/>
</dbReference>
<dbReference type="InterPro" id="IPR006928">
    <property type="entry name" value="Herpes_teg_USP"/>
</dbReference>
<proteinExistence type="predicted"/>
<dbReference type="EnsemblMetazoa" id="G33952.2">
    <property type="protein sequence ID" value="G33952.2:cds"/>
    <property type="gene ID" value="G33952"/>
</dbReference>
<dbReference type="PANTHER" id="PTHR40552">
    <property type="entry name" value="AT05186P-RELATED"/>
    <property type="match status" value="1"/>
</dbReference>
<evidence type="ECO:0000313" key="2">
    <source>
        <dbReference type="EnsemblMetazoa" id="G33952.2:cds"/>
    </source>
</evidence>